<protein>
    <submittedName>
        <fullName evidence="4">Sortase family protein</fullName>
    </submittedName>
</protein>
<organism evidence="4 5">
    <name type="scientific">Bifidobacterium dolichotidis</name>
    <dbReference type="NCBI Taxonomy" id="2306976"/>
    <lineage>
        <taxon>Bacteria</taxon>
        <taxon>Bacillati</taxon>
        <taxon>Actinomycetota</taxon>
        <taxon>Actinomycetes</taxon>
        <taxon>Bifidobacteriales</taxon>
        <taxon>Bifidobacteriaceae</taxon>
        <taxon>Bifidobacterium</taxon>
    </lineage>
</organism>
<name>A0A430FQZ8_9BIFI</name>
<dbReference type="Gene3D" id="2.40.260.10">
    <property type="entry name" value="Sortase"/>
    <property type="match status" value="1"/>
</dbReference>
<dbReference type="InterPro" id="IPR042003">
    <property type="entry name" value="Sortase_E"/>
</dbReference>
<evidence type="ECO:0000256" key="3">
    <source>
        <dbReference type="SAM" id="Phobius"/>
    </source>
</evidence>
<gene>
    <name evidence="4" type="ORF">D2E26_1288</name>
</gene>
<keyword evidence="1" id="KW-0378">Hydrolase</keyword>
<sequence length="360" mass="40112">MATTNSKRRVSILLIAAGLLLTFATVCGLYVGWMEWWTGVQSSHSQLEKRQDAHFTEPGADGSVKIAQPQQGDPPLPAEHYENGELIGVVYVPAFGDSWHRNLVEGTSLAELNKQGLGHYSTTQLPGQIGNFALAGHRNGYGQPLGDIDVLKPGDQIIIQTQKYWYVYEYTSHRIILPTDSSVLEPNPMDPSAPPTARMITMTTCEPKYQTPTHRWVAFGTFKYWAKVSDGVPEALTHKNSSGDIEFINKDFGHTNKLVELGTLRPLILMGLAIYLLIFVAAAIAFRWPALRRIHNGQAPKPPVEFYSWLWRHQPGPAVMRWVLVLILLALASASMFEWVFPWAAANIPFLSNMSNFTVG</sequence>
<dbReference type="EMBL" id="QXGM01000002">
    <property type="protein sequence ID" value="RSX55234.1"/>
    <property type="molecule type" value="Genomic_DNA"/>
</dbReference>
<comment type="caution">
    <text evidence="4">The sequence shown here is derived from an EMBL/GenBank/DDBJ whole genome shotgun (WGS) entry which is preliminary data.</text>
</comment>
<evidence type="ECO:0000313" key="5">
    <source>
        <dbReference type="Proteomes" id="UP000287609"/>
    </source>
</evidence>
<feature type="transmembrane region" description="Helical" evidence="3">
    <location>
        <begin position="322"/>
        <end position="345"/>
    </location>
</feature>
<dbReference type="Proteomes" id="UP000287609">
    <property type="component" value="Unassembled WGS sequence"/>
</dbReference>
<feature type="transmembrane region" description="Helical" evidence="3">
    <location>
        <begin position="267"/>
        <end position="286"/>
    </location>
</feature>
<dbReference type="RefSeq" id="WP_125963889.1">
    <property type="nucleotide sequence ID" value="NZ_QXGM01000002.1"/>
</dbReference>
<dbReference type="InterPro" id="IPR005754">
    <property type="entry name" value="Sortase"/>
</dbReference>
<accession>A0A430FQZ8</accession>
<dbReference type="CDD" id="cd05830">
    <property type="entry name" value="Sortase_E"/>
    <property type="match status" value="1"/>
</dbReference>
<feature type="active site" description="Acyl-thioester intermediate" evidence="2">
    <location>
        <position position="205"/>
    </location>
</feature>
<keyword evidence="3" id="KW-1133">Transmembrane helix</keyword>
<evidence type="ECO:0000256" key="1">
    <source>
        <dbReference type="ARBA" id="ARBA00022801"/>
    </source>
</evidence>
<proteinExistence type="predicted"/>
<keyword evidence="3" id="KW-0472">Membrane</keyword>
<dbReference type="SUPFAM" id="SSF63817">
    <property type="entry name" value="Sortase"/>
    <property type="match status" value="1"/>
</dbReference>
<dbReference type="NCBIfam" id="TIGR01076">
    <property type="entry name" value="sortase_fam"/>
    <property type="match status" value="1"/>
</dbReference>
<dbReference type="GO" id="GO:0016787">
    <property type="term" value="F:hydrolase activity"/>
    <property type="evidence" value="ECO:0007669"/>
    <property type="project" value="UniProtKB-KW"/>
</dbReference>
<feature type="transmembrane region" description="Helical" evidence="3">
    <location>
        <begin position="12"/>
        <end position="33"/>
    </location>
</feature>
<feature type="active site" description="Proton donor/acceptor" evidence="2">
    <location>
        <position position="137"/>
    </location>
</feature>
<keyword evidence="5" id="KW-1185">Reference proteome</keyword>
<dbReference type="InterPro" id="IPR023365">
    <property type="entry name" value="Sortase_dom-sf"/>
</dbReference>
<evidence type="ECO:0000313" key="4">
    <source>
        <dbReference type="EMBL" id="RSX55234.1"/>
    </source>
</evidence>
<reference evidence="4 5" key="1">
    <citation type="submission" date="2018-09" db="EMBL/GenBank/DDBJ databases">
        <title>Characterization of the phylogenetic diversity of five novel species belonging to the genus Bifidobacterium.</title>
        <authorList>
            <person name="Lugli G.A."/>
            <person name="Duranti S."/>
            <person name="Milani C."/>
        </authorList>
    </citation>
    <scope>NUCLEOTIDE SEQUENCE [LARGE SCALE GENOMIC DNA]</scope>
    <source>
        <strain evidence="4 5">2036B</strain>
    </source>
</reference>
<evidence type="ECO:0000256" key="2">
    <source>
        <dbReference type="PIRSR" id="PIRSR605754-1"/>
    </source>
</evidence>
<dbReference type="OrthoDB" id="5242879at2"/>
<dbReference type="Pfam" id="PF04203">
    <property type="entry name" value="Sortase"/>
    <property type="match status" value="1"/>
</dbReference>
<dbReference type="InterPro" id="IPR053465">
    <property type="entry name" value="Sortase_Class_E"/>
</dbReference>
<dbReference type="NCBIfam" id="NF033747">
    <property type="entry name" value="class_E_sortase"/>
    <property type="match status" value="1"/>
</dbReference>
<dbReference type="AlphaFoldDB" id="A0A430FQZ8"/>
<keyword evidence="3" id="KW-0812">Transmembrane</keyword>